<dbReference type="PANTHER" id="PTHR30157">
    <property type="entry name" value="FERRIC REDUCTASE, NADPH-DEPENDENT"/>
    <property type="match status" value="1"/>
</dbReference>
<protein>
    <submittedName>
        <fullName evidence="3">NADPH-dependent ferric siderophore reductase</fullName>
    </submittedName>
</protein>
<dbReference type="InterPro" id="IPR039261">
    <property type="entry name" value="FNR_nucleotide-bd"/>
</dbReference>
<evidence type="ECO:0000313" key="3">
    <source>
        <dbReference type="EMBL" id="PWN68098.1"/>
    </source>
</evidence>
<keyword evidence="4" id="KW-1185">Reference proteome</keyword>
<dbReference type="Pfam" id="PF04954">
    <property type="entry name" value="SIP"/>
    <property type="match status" value="1"/>
</dbReference>
<accession>A0A316X9R5</accession>
<dbReference type="PROSITE" id="PS51384">
    <property type="entry name" value="FAD_FR"/>
    <property type="match status" value="1"/>
</dbReference>
<dbReference type="CDD" id="cd06193">
    <property type="entry name" value="siderophore_interacting"/>
    <property type="match status" value="1"/>
</dbReference>
<organism evidence="3 4">
    <name type="scientific">Chryseobacterium oncorhynchi</name>
    <dbReference type="NCBI Taxonomy" id="741074"/>
    <lineage>
        <taxon>Bacteria</taxon>
        <taxon>Pseudomonadati</taxon>
        <taxon>Bacteroidota</taxon>
        <taxon>Flavobacteriia</taxon>
        <taxon>Flavobacteriales</taxon>
        <taxon>Weeksellaceae</taxon>
        <taxon>Chryseobacterium group</taxon>
        <taxon>Chryseobacterium</taxon>
    </lineage>
</organism>
<dbReference type="Pfam" id="PF08021">
    <property type="entry name" value="FAD_binding_9"/>
    <property type="match status" value="1"/>
</dbReference>
<dbReference type="Gene3D" id="3.40.50.80">
    <property type="entry name" value="Nucleotide-binding domain of ferredoxin-NADP reductase (FNR) module"/>
    <property type="match status" value="1"/>
</dbReference>
<comment type="caution">
    <text evidence="3">The sequence shown here is derived from an EMBL/GenBank/DDBJ whole genome shotgun (WGS) entry which is preliminary data.</text>
</comment>
<evidence type="ECO:0000259" key="2">
    <source>
        <dbReference type="PROSITE" id="PS51384"/>
    </source>
</evidence>
<dbReference type="InterPro" id="IPR017927">
    <property type="entry name" value="FAD-bd_FR_type"/>
</dbReference>
<sequence>MTTKKIRSVFTIKDKKFLTPHLIRIVLDIDDNQTELLANVQSGSNNKIFIPTVTEKDREPIVRTYTNRKIDLENRELIIDFVSHGDNGPASAWALQVNNGDTLEVGMKESTRPLVPDADFYLLVGDATALPVICAILEQFPSYVTAKVLLEVHEKEDEIILCSAADISVEWLHNPQPEKGSRLAERAQQVEIPSGLLKRYVYISAEYSTVRDLRSYFKAILNWDPNGLYACSYWKAGQAENR</sequence>
<proteinExistence type="inferred from homology"/>
<dbReference type="InterPro" id="IPR007037">
    <property type="entry name" value="SIP_rossman_dom"/>
</dbReference>
<dbReference type="EMBL" id="PPEI02000001">
    <property type="protein sequence ID" value="PWN68098.1"/>
    <property type="molecule type" value="Genomic_DNA"/>
</dbReference>
<dbReference type="SUPFAM" id="SSF63380">
    <property type="entry name" value="Riboflavin synthase domain-like"/>
    <property type="match status" value="1"/>
</dbReference>
<feature type="domain" description="FAD-binding FR-type" evidence="2">
    <location>
        <begin position="5"/>
        <end position="123"/>
    </location>
</feature>
<dbReference type="OrthoDB" id="9814826at2"/>
<gene>
    <name evidence="3" type="ORF">C1638_000555</name>
</gene>
<name>A0A316X9R5_9FLAO</name>
<dbReference type="PANTHER" id="PTHR30157:SF0">
    <property type="entry name" value="NADPH-DEPENDENT FERRIC-CHELATE REDUCTASE"/>
    <property type="match status" value="1"/>
</dbReference>
<reference evidence="3" key="1">
    <citation type="submission" date="2018-04" db="EMBL/GenBank/DDBJ databases">
        <title>Draft Genome Sequences of Chryseobacterium lactis NCTC11390T isolated from milk, Chryseobacterium oncorhynchi 701B-08T from rainbow trout, and Chryseobacterium viscerum 687B-08T from diseased fish.</title>
        <authorList>
            <person name="Jeong J.-J."/>
            <person name="Lee Y.J."/>
            <person name="Pathiraja D."/>
            <person name="Park B."/>
            <person name="Choi I.-G."/>
            <person name="Kim K.D."/>
        </authorList>
    </citation>
    <scope>NUCLEOTIDE SEQUENCE [LARGE SCALE GENOMIC DNA]</scope>
    <source>
        <strain evidence="3">701B-08</strain>
    </source>
</reference>
<dbReference type="GO" id="GO:0016491">
    <property type="term" value="F:oxidoreductase activity"/>
    <property type="evidence" value="ECO:0007669"/>
    <property type="project" value="InterPro"/>
</dbReference>
<dbReference type="InterPro" id="IPR013113">
    <property type="entry name" value="SIP_FAD-bd"/>
</dbReference>
<evidence type="ECO:0000313" key="4">
    <source>
        <dbReference type="Proteomes" id="UP000236182"/>
    </source>
</evidence>
<dbReference type="Proteomes" id="UP000236182">
    <property type="component" value="Unassembled WGS sequence"/>
</dbReference>
<dbReference type="AlphaFoldDB" id="A0A316X9R5"/>
<dbReference type="Gene3D" id="2.40.30.10">
    <property type="entry name" value="Translation factors"/>
    <property type="match status" value="1"/>
</dbReference>
<dbReference type="InterPro" id="IPR039374">
    <property type="entry name" value="SIP_fam"/>
</dbReference>
<evidence type="ECO:0000256" key="1">
    <source>
        <dbReference type="ARBA" id="ARBA00035644"/>
    </source>
</evidence>
<dbReference type="InterPro" id="IPR017938">
    <property type="entry name" value="Riboflavin_synthase-like_b-brl"/>
</dbReference>
<comment type="similarity">
    <text evidence="1">Belongs to the SIP oxidoreductase family.</text>
</comment>